<accession>A0A4Y2A405</accession>
<protein>
    <submittedName>
        <fullName evidence="1">Uncharacterized protein</fullName>
    </submittedName>
</protein>
<evidence type="ECO:0000313" key="2">
    <source>
        <dbReference type="Proteomes" id="UP000499080"/>
    </source>
</evidence>
<keyword evidence="2" id="KW-1185">Reference proteome</keyword>
<evidence type="ECO:0000313" key="1">
    <source>
        <dbReference type="EMBL" id="GBL74581.1"/>
    </source>
</evidence>
<organism evidence="1 2">
    <name type="scientific">Araneus ventricosus</name>
    <name type="common">Orbweaver spider</name>
    <name type="synonym">Epeira ventricosa</name>
    <dbReference type="NCBI Taxonomy" id="182803"/>
    <lineage>
        <taxon>Eukaryota</taxon>
        <taxon>Metazoa</taxon>
        <taxon>Ecdysozoa</taxon>
        <taxon>Arthropoda</taxon>
        <taxon>Chelicerata</taxon>
        <taxon>Arachnida</taxon>
        <taxon>Araneae</taxon>
        <taxon>Araneomorphae</taxon>
        <taxon>Entelegynae</taxon>
        <taxon>Araneoidea</taxon>
        <taxon>Araneidae</taxon>
        <taxon>Araneus</taxon>
    </lineage>
</organism>
<dbReference type="AlphaFoldDB" id="A0A4Y2A405"/>
<name>A0A4Y2A405_ARAVE</name>
<dbReference type="Proteomes" id="UP000499080">
    <property type="component" value="Unassembled WGS sequence"/>
</dbReference>
<comment type="caution">
    <text evidence="1">The sequence shown here is derived from an EMBL/GenBank/DDBJ whole genome shotgun (WGS) entry which is preliminary data.</text>
</comment>
<sequence>MDINFTPSLQHLSSVKIASLLLLDYDIGKMLDRDLMMPYCFDHFEPARHHLWEMIKRTVIKKVHPLAPSLQLKVAEYLRAMHLEFVIWLRDHDLSPQRKGFHINYTNLICWKFDGTIDREQTAKKYVQNGSIDARDRFIMACNYCFIDVMVDLWGLIKIVGLPSTSRRGINSAVRLWMCMLKKGITEPTKEMIEAYLKVQSLSSSDIPIRLSSYFRFLCRKCRRDYFIMVDPITIHNDDFRSCLYQMEETERIELLELTPGNVLIRLLEWPFQSVFIKVAIEISSKLRLREFETILEYMVGFYILNGYNFLEIFVEFWSLIPDCQKDEIKKDKKKFKAYEAILNYGTVNQSKSLAETVSGYYFS</sequence>
<gene>
    <name evidence="1" type="ORF">AVEN_235492_1</name>
</gene>
<proteinExistence type="predicted"/>
<reference evidence="1 2" key="1">
    <citation type="journal article" date="2019" name="Sci. Rep.">
        <title>Orb-weaving spider Araneus ventricosus genome elucidates the spidroin gene catalogue.</title>
        <authorList>
            <person name="Kono N."/>
            <person name="Nakamura H."/>
            <person name="Ohtoshi R."/>
            <person name="Moran D.A.P."/>
            <person name="Shinohara A."/>
            <person name="Yoshida Y."/>
            <person name="Fujiwara M."/>
            <person name="Mori M."/>
            <person name="Tomita M."/>
            <person name="Arakawa K."/>
        </authorList>
    </citation>
    <scope>NUCLEOTIDE SEQUENCE [LARGE SCALE GENOMIC DNA]</scope>
</reference>
<dbReference type="OrthoDB" id="6407690at2759"/>
<dbReference type="EMBL" id="BGPR01000005">
    <property type="protein sequence ID" value="GBL74581.1"/>
    <property type="molecule type" value="Genomic_DNA"/>
</dbReference>